<dbReference type="KEGG" id="dbc:MFMK1_002535"/>
<dbReference type="Gene3D" id="1.20.120.330">
    <property type="entry name" value="Nucleotidyltransferases domain 2"/>
    <property type="match status" value="1"/>
</dbReference>
<gene>
    <name evidence="1" type="ORF">MFMK1_002535</name>
</gene>
<evidence type="ECO:0000313" key="1">
    <source>
        <dbReference type="EMBL" id="WRO22697.1"/>
    </source>
</evidence>
<proteinExistence type="predicted"/>
<dbReference type="Proteomes" id="UP001329915">
    <property type="component" value="Chromosome"/>
</dbReference>
<dbReference type="AlphaFoldDB" id="A0AAU0UQQ5"/>
<dbReference type="EMBL" id="CP121694">
    <property type="protein sequence ID" value="WRO22697.1"/>
    <property type="molecule type" value="Genomic_DNA"/>
</dbReference>
<dbReference type="Pfam" id="PF08780">
    <property type="entry name" value="NTase_sub_bind"/>
    <property type="match status" value="1"/>
</dbReference>
<keyword evidence="2" id="KW-1185">Reference proteome</keyword>
<evidence type="ECO:0000313" key="2">
    <source>
        <dbReference type="Proteomes" id="UP001329915"/>
    </source>
</evidence>
<protein>
    <submittedName>
        <fullName evidence="1">Nucleotidyltransferase substrate binding protein</fullName>
    </submittedName>
</protein>
<dbReference type="NCBIfam" id="TIGR01987">
    <property type="entry name" value="HI0074"/>
    <property type="match status" value="1"/>
</dbReference>
<dbReference type="SUPFAM" id="SSF81593">
    <property type="entry name" value="Nucleotidyltransferase substrate binding subunit/domain"/>
    <property type="match status" value="1"/>
</dbReference>
<dbReference type="InterPro" id="IPR010235">
    <property type="entry name" value="HepT"/>
</dbReference>
<reference evidence="1 2" key="1">
    <citation type="submission" date="2023-04" db="EMBL/GenBank/DDBJ databases">
        <authorList>
            <person name="Hsu D."/>
        </authorList>
    </citation>
    <scope>NUCLEOTIDE SEQUENCE [LARGE SCALE GENOMIC DNA]</scope>
    <source>
        <strain evidence="1 2">MK1</strain>
    </source>
</reference>
<dbReference type="RefSeq" id="WP_366922102.1">
    <property type="nucleotide sequence ID" value="NZ_CP121694.1"/>
</dbReference>
<accession>A0AAU0UQQ5</accession>
<sequence>MDIEKLEDKFLNYSKALSRLKESLERDESDDIVLDAVIQRFEFTYELSWKLLKVYLSYNGLAEVRTPREAFKEAFAVGLLDEGDVWIDMLDDRNRTSHTYEEAQARVIYEKVKCKYYGILNKLKESIGRELEV</sequence>
<organism evidence="1 2">
    <name type="scientific">Metallumcola ferriviriculae</name>
    <dbReference type="NCBI Taxonomy" id="3039180"/>
    <lineage>
        <taxon>Bacteria</taxon>
        <taxon>Bacillati</taxon>
        <taxon>Bacillota</taxon>
        <taxon>Clostridia</taxon>
        <taxon>Neomoorellales</taxon>
        <taxon>Desulfitibacteraceae</taxon>
        <taxon>Metallumcola</taxon>
    </lineage>
</organism>
<name>A0AAU0UQQ5_9FIRM</name>